<protein>
    <recommendedName>
        <fullName evidence="1">Dipeptidase</fullName>
        <ecNumber evidence="1">3.4.13.19</ecNumber>
    </recommendedName>
</protein>
<comment type="catalytic activity">
    <reaction evidence="1">
        <text>an L-aminoacyl-L-amino acid + H2O = 2 an L-alpha-amino acid</text>
        <dbReference type="Rhea" id="RHEA:48940"/>
        <dbReference type="ChEBI" id="CHEBI:15377"/>
        <dbReference type="ChEBI" id="CHEBI:59869"/>
        <dbReference type="ChEBI" id="CHEBI:77460"/>
        <dbReference type="EC" id="3.4.13.19"/>
    </reaction>
</comment>
<feature type="non-terminal residue" evidence="2">
    <location>
        <position position="1"/>
    </location>
</feature>
<dbReference type="EC" id="3.4.13.19" evidence="1"/>
<keyword evidence="1" id="KW-0449">Lipoprotein</keyword>
<reference evidence="2" key="1">
    <citation type="submission" date="2022-11" db="EMBL/GenBank/DDBJ databases">
        <title>Centuries of genome instability and evolution in soft-shell clam transmissible cancer (bioRxiv).</title>
        <authorList>
            <person name="Hart S.F.M."/>
            <person name="Yonemitsu M.A."/>
            <person name="Giersch R.M."/>
            <person name="Beal B.F."/>
            <person name="Arriagada G."/>
            <person name="Davis B.W."/>
            <person name="Ostrander E.A."/>
            <person name="Goff S.P."/>
            <person name="Metzger M.J."/>
        </authorList>
    </citation>
    <scope>NUCLEOTIDE SEQUENCE</scope>
    <source>
        <strain evidence="2">MELC-2E11</strain>
        <tissue evidence="2">Siphon/mantle</tissue>
    </source>
</reference>
<comment type="subcellular location">
    <subcellularLocation>
        <location evidence="1">Membrane</location>
        <topology evidence="1">Lipid-anchor</topology>
        <topology evidence="1">GPI-anchor</topology>
    </subcellularLocation>
</comment>
<dbReference type="InterPro" id="IPR032466">
    <property type="entry name" value="Metal_Hydrolase"/>
</dbReference>
<dbReference type="CDD" id="cd01301">
    <property type="entry name" value="rDP_like"/>
    <property type="match status" value="1"/>
</dbReference>
<keyword evidence="1" id="KW-0645">Protease</keyword>
<evidence type="ECO:0000313" key="3">
    <source>
        <dbReference type="Proteomes" id="UP001164746"/>
    </source>
</evidence>
<dbReference type="Gene3D" id="3.20.20.140">
    <property type="entry name" value="Metal-dependent hydrolases"/>
    <property type="match status" value="1"/>
</dbReference>
<proteinExistence type="inferred from homology"/>
<dbReference type="PANTHER" id="PTHR10443:SF12">
    <property type="entry name" value="DIPEPTIDASE"/>
    <property type="match status" value="1"/>
</dbReference>
<keyword evidence="1" id="KW-0472">Membrane</keyword>
<comment type="similarity">
    <text evidence="1">Belongs to the metallo-dependent hydrolases superfamily. Peptidase M19 family.</text>
</comment>
<sequence>AVRATLDQLDVIKRFTEKYPEVFQFVTTSTGVMDAFNAGKIGSLIGLEGGHSIDSSLAVLRMYYDLGVRYMTLTHSCNTPWFEVVREMNRLGMIVDLAHVAKRTMMAAIATSRAPVIFSHSSAFHVCNHFRNVQDDVLLKLKENGGVIMVNFYDGFIVCPPSNKTRSDLTDVADHIDYIASLIGHDHVGIGSDFDGAPKFPTGLSDQSKYPDLFAELVRRGWGDEQLRKLAGKNVLRVFKAVELVRDQLSDTEPSEARLPSFQRVDTNCNT</sequence>
<evidence type="ECO:0000313" key="2">
    <source>
        <dbReference type="EMBL" id="WAQ93620.1"/>
    </source>
</evidence>
<keyword evidence="1" id="KW-0378">Hydrolase</keyword>
<dbReference type="PROSITE" id="PS51365">
    <property type="entry name" value="RENAL_DIPEPTIDASE_2"/>
    <property type="match status" value="1"/>
</dbReference>
<keyword evidence="1" id="KW-0336">GPI-anchor</keyword>
<keyword evidence="1" id="KW-0224">Dipeptidase</keyword>
<dbReference type="Pfam" id="PF01244">
    <property type="entry name" value="Peptidase_M19"/>
    <property type="match status" value="1"/>
</dbReference>
<dbReference type="PROSITE" id="PS00869">
    <property type="entry name" value="RENAL_DIPEPTIDASE_1"/>
    <property type="match status" value="1"/>
</dbReference>
<dbReference type="PANTHER" id="PTHR10443">
    <property type="entry name" value="MICROSOMAL DIPEPTIDASE"/>
    <property type="match status" value="1"/>
</dbReference>
<dbReference type="InterPro" id="IPR000180">
    <property type="entry name" value="Dipep_AS"/>
</dbReference>
<keyword evidence="1" id="KW-0862">Zinc</keyword>
<keyword evidence="1" id="KW-1015">Disulfide bond</keyword>
<name>A0ABY7DF18_MYAAR</name>
<comment type="cofactor">
    <cofactor evidence="1">
        <name>Zn(2+)</name>
        <dbReference type="ChEBI" id="CHEBI:29105"/>
    </cofactor>
</comment>
<accession>A0ABY7DF18</accession>
<dbReference type="Proteomes" id="UP001164746">
    <property type="component" value="Chromosome 1"/>
</dbReference>
<dbReference type="InterPro" id="IPR008257">
    <property type="entry name" value="Pept_M19"/>
</dbReference>
<keyword evidence="3" id="KW-1185">Reference proteome</keyword>
<gene>
    <name evidence="2" type="ORF">MAR_006091</name>
</gene>
<keyword evidence="1" id="KW-0482">Metalloprotease</keyword>
<keyword evidence="1" id="KW-0479">Metal-binding</keyword>
<dbReference type="EMBL" id="CP111012">
    <property type="protein sequence ID" value="WAQ93620.1"/>
    <property type="molecule type" value="Genomic_DNA"/>
</dbReference>
<organism evidence="2 3">
    <name type="scientific">Mya arenaria</name>
    <name type="common">Soft-shell clam</name>
    <dbReference type="NCBI Taxonomy" id="6604"/>
    <lineage>
        <taxon>Eukaryota</taxon>
        <taxon>Metazoa</taxon>
        <taxon>Spiralia</taxon>
        <taxon>Lophotrochozoa</taxon>
        <taxon>Mollusca</taxon>
        <taxon>Bivalvia</taxon>
        <taxon>Autobranchia</taxon>
        <taxon>Heteroconchia</taxon>
        <taxon>Euheterodonta</taxon>
        <taxon>Imparidentia</taxon>
        <taxon>Neoheterodontei</taxon>
        <taxon>Myida</taxon>
        <taxon>Myoidea</taxon>
        <taxon>Myidae</taxon>
        <taxon>Mya</taxon>
    </lineage>
</organism>
<dbReference type="SUPFAM" id="SSF51556">
    <property type="entry name" value="Metallo-dependent hydrolases"/>
    <property type="match status" value="1"/>
</dbReference>
<evidence type="ECO:0000256" key="1">
    <source>
        <dbReference type="RuleBase" id="RU341113"/>
    </source>
</evidence>
<comment type="subunit">
    <text evidence="1">Homodimer; disulfide-linked.</text>
</comment>
<feature type="non-terminal residue" evidence="2">
    <location>
        <position position="271"/>
    </location>
</feature>
<keyword evidence="1" id="KW-0325">Glycoprotein</keyword>